<dbReference type="AlphaFoldDB" id="A0A1Y3EQ33"/>
<protein>
    <submittedName>
        <fullName evidence="1">Uncharacterized protein</fullName>
    </submittedName>
</protein>
<dbReference type="EMBL" id="LVZM01004846">
    <property type="protein sequence ID" value="OUC47271.1"/>
    <property type="molecule type" value="Genomic_DNA"/>
</dbReference>
<evidence type="ECO:0000313" key="2">
    <source>
        <dbReference type="Proteomes" id="UP000243006"/>
    </source>
</evidence>
<reference evidence="1 2" key="1">
    <citation type="submission" date="2015-04" db="EMBL/GenBank/DDBJ databases">
        <title>Draft genome of the roundworm Trichinella nativa.</title>
        <authorList>
            <person name="Mitreva M."/>
        </authorList>
    </citation>
    <scope>NUCLEOTIDE SEQUENCE [LARGE SCALE GENOMIC DNA]</scope>
    <source>
        <strain evidence="1 2">ISS45</strain>
    </source>
</reference>
<evidence type="ECO:0000313" key="1">
    <source>
        <dbReference type="EMBL" id="OUC47271.1"/>
    </source>
</evidence>
<dbReference type="Proteomes" id="UP000243006">
    <property type="component" value="Unassembled WGS sequence"/>
</dbReference>
<organism evidence="1 2">
    <name type="scientific">Trichinella nativa</name>
    <dbReference type="NCBI Taxonomy" id="6335"/>
    <lineage>
        <taxon>Eukaryota</taxon>
        <taxon>Metazoa</taxon>
        <taxon>Ecdysozoa</taxon>
        <taxon>Nematoda</taxon>
        <taxon>Enoplea</taxon>
        <taxon>Dorylaimia</taxon>
        <taxon>Trichinellida</taxon>
        <taxon>Trichinellidae</taxon>
        <taxon>Trichinella</taxon>
    </lineage>
</organism>
<proteinExistence type="predicted"/>
<accession>A0A1Y3EQ33</accession>
<comment type="caution">
    <text evidence="1">The sequence shown here is derived from an EMBL/GenBank/DDBJ whole genome shotgun (WGS) entry which is preliminary data.</text>
</comment>
<sequence length="126" mass="13998">MPISWLAEHEKSNCREGAVQRKRNIISASILELRRHCERPVREAAANNSCSQLSRGCRFCLNVEIKYKRRSLAFSLLARSKAALLIQIEKLPSALATLSVGKCCDAFPVSFICSLLSLLLTDHVVG</sequence>
<name>A0A1Y3EQ33_9BILA</name>
<gene>
    <name evidence="1" type="ORF">D917_07063</name>
</gene>